<accession>A0A6H5G2L7</accession>
<sequence length="152" mass="17369">MQKMITRSLLDSTKFTVSVQRRVLETFTVDLSPISCSNWKLGDEVRRRGNWTSFRYKETSYLSKHKKHSTTTTTTFFSETRQYYMSADVSRFHPGNPFKTNSQPDGLSSQPVIETGGPTGQNDHRWQSRDIQATVHLVIFAAQGMAEKDGRS</sequence>
<organism evidence="2 3">
    <name type="scientific">Nesidiocoris tenuis</name>
    <dbReference type="NCBI Taxonomy" id="355587"/>
    <lineage>
        <taxon>Eukaryota</taxon>
        <taxon>Metazoa</taxon>
        <taxon>Ecdysozoa</taxon>
        <taxon>Arthropoda</taxon>
        <taxon>Hexapoda</taxon>
        <taxon>Insecta</taxon>
        <taxon>Pterygota</taxon>
        <taxon>Neoptera</taxon>
        <taxon>Paraneoptera</taxon>
        <taxon>Hemiptera</taxon>
        <taxon>Heteroptera</taxon>
        <taxon>Panheteroptera</taxon>
        <taxon>Cimicomorpha</taxon>
        <taxon>Miridae</taxon>
        <taxon>Dicyphina</taxon>
        <taxon>Nesidiocoris</taxon>
    </lineage>
</organism>
<dbReference type="AlphaFoldDB" id="A0A6H5G2L7"/>
<proteinExistence type="predicted"/>
<feature type="compositionally biased region" description="Polar residues" evidence="1">
    <location>
        <begin position="98"/>
        <end position="112"/>
    </location>
</feature>
<dbReference type="Proteomes" id="UP000479000">
    <property type="component" value="Unassembled WGS sequence"/>
</dbReference>
<keyword evidence="3" id="KW-1185">Reference proteome</keyword>
<gene>
    <name evidence="2" type="ORF">NTEN_LOCUS3214</name>
</gene>
<evidence type="ECO:0000313" key="2">
    <source>
        <dbReference type="EMBL" id="CAA9996790.1"/>
    </source>
</evidence>
<name>A0A6H5G2L7_9HEMI</name>
<evidence type="ECO:0000256" key="1">
    <source>
        <dbReference type="SAM" id="MobiDB-lite"/>
    </source>
</evidence>
<dbReference type="EMBL" id="CADCXU010005014">
    <property type="protein sequence ID" value="CAA9996790.1"/>
    <property type="molecule type" value="Genomic_DNA"/>
</dbReference>
<reference evidence="2 3" key="1">
    <citation type="submission" date="2020-02" db="EMBL/GenBank/DDBJ databases">
        <authorList>
            <person name="Ferguson B K."/>
        </authorList>
    </citation>
    <scope>NUCLEOTIDE SEQUENCE [LARGE SCALE GENOMIC DNA]</scope>
</reference>
<protein>
    <submittedName>
        <fullName evidence="2">Uncharacterized protein</fullName>
    </submittedName>
</protein>
<feature type="region of interest" description="Disordered" evidence="1">
    <location>
        <begin position="95"/>
        <end position="123"/>
    </location>
</feature>
<evidence type="ECO:0000313" key="3">
    <source>
        <dbReference type="Proteomes" id="UP000479000"/>
    </source>
</evidence>